<keyword evidence="2" id="KW-1185">Reference proteome</keyword>
<dbReference type="EMBL" id="BGPR01025323">
    <property type="protein sequence ID" value="GBN94118.1"/>
    <property type="molecule type" value="Genomic_DNA"/>
</dbReference>
<reference evidence="1 2" key="1">
    <citation type="journal article" date="2019" name="Sci. Rep.">
        <title>Orb-weaving spider Araneus ventricosus genome elucidates the spidroin gene catalogue.</title>
        <authorList>
            <person name="Kono N."/>
            <person name="Nakamura H."/>
            <person name="Ohtoshi R."/>
            <person name="Moran D.A.P."/>
            <person name="Shinohara A."/>
            <person name="Yoshida Y."/>
            <person name="Fujiwara M."/>
            <person name="Mori M."/>
            <person name="Tomita M."/>
            <person name="Arakawa K."/>
        </authorList>
    </citation>
    <scope>NUCLEOTIDE SEQUENCE [LARGE SCALE GENOMIC DNA]</scope>
</reference>
<protein>
    <submittedName>
        <fullName evidence="1">Uncharacterized protein</fullName>
    </submittedName>
</protein>
<proteinExistence type="predicted"/>
<organism evidence="1 2">
    <name type="scientific">Araneus ventricosus</name>
    <name type="common">Orbweaver spider</name>
    <name type="synonym">Epeira ventricosa</name>
    <dbReference type="NCBI Taxonomy" id="182803"/>
    <lineage>
        <taxon>Eukaryota</taxon>
        <taxon>Metazoa</taxon>
        <taxon>Ecdysozoa</taxon>
        <taxon>Arthropoda</taxon>
        <taxon>Chelicerata</taxon>
        <taxon>Arachnida</taxon>
        <taxon>Araneae</taxon>
        <taxon>Araneomorphae</taxon>
        <taxon>Entelegynae</taxon>
        <taxon>Araneoidea</taxon>
        <taxon>Araneidae</taxon>
        <taxon>Araneus</taxon>
    </lineage>
</organism>
<dbReference type="Proteomes" id="UP000499080">
    <property type="component" value="Unassembled WGS sequence"/>
</dbReference>
<comment type="caution">
    <text evidence="1">The sequence shown here is derived from an EMBL/GenBank/DDBJ whole genome shotgun (WGS) entry which is preliminary data.</text>
</comment>
<gene>
    <name evidence="1" type="ORF">AVEN_56469_1</name>
</gene>
<accession>A0A4Y2T0H7</accession>
<dbReference type="AlphaFoldDB" id="A0A4Y2T0H7"/>
<name>A0A4Y2T0H7_ARAVE</name>
<sequence length="116" mass="13863">MEDVIPHYMGSYPQQFLEWRVYVKYMGSDSFVVYRMAGYVCKKYNGSCLTVSDGGTIRRNIWVLASKFLEYGTIRPMYGSCHEQFLEWDDMQKLIWVLTRAVLEWRTIRRNIWVLA</sequence>
<evidence type="ECO:0000313" key="1">
    <source>
        <dbReference type="EMBL" id="GBN94118.1"/>
    </source>
</evidence>
<evidence type="ECO:0000313" key="2">
    <source>
        <dbReference type="Proteomes" id="UP000499080"/>
    </source>
</evidence>